<keyword evidence="3" id="KW-1185">Reference proteome</keyword>
<feature type="transmembrane region" description="Helical" evidence="1">
    <location>
        <begin position="632"/>
        <end position="649"/>
    </location>
</feature>
<evidence type="ECO:0000256" key="1">
    <source>
        <dbReference type="SAM" id="Phobius"/>
    </source>
</evidence>
<feature type="transmembrane region" description="Helical" evidence="1">
    <location>
        <begin position="178"/>
        <end position="197"/>
    </location>
</feature>
<dbReference type="RefSeq" id="WP_087862716.1">
    <property type="nucleotide sequence ID" value="NZ_LT859958.1"/>
</dbReference>
<feature type="transmembrane region" description="Helical" evidence="1">
    <location>
        <begin position="532"/>
        <end position="557"/>
    </location>
</feature>
<feature type="transmembrane region" description="Helical" evidence="1">
    <location>
        <begin position="150"/>
        <end position="171"/>
    </location>
</feature>
<dbReference type="Proteomes" id="UP000195514">
    <property type="component" value="Chromosome I"/>
</dbReference>
<dbReference type="Pfam" id="PF10060">
    <property type="entry name" value="DUF2298"/>
    <property type="match status" value="1"/>
</dbReference>
<feature type="transmembrane region" description="Helical" evidence="1">
    <location>
        <begin position="478"/>
        <end position="501"/>
    </location>
</feature>
<feature type="transmembrane region" description="Helical" evidence="1">
    <location>
        <begin position="360"/>
        <end position="385"/>
    </location>
</feature>
<dbReference type="AlphaFoldDB" id="A0A1Y6K5D3"/>
<feature type="transmembrane region" description="Helical" evidence="1">
    <location>
        <begin position="6"/>
        <end position="27"/>
    </location>
</feature>
<sequence>MLSLLSWYILLLLLGWVSFPLAFRLLSKLPERGYSLGKVLGLLVWGFFHWLLGNLGLLQNTPGGILFAFFLLAGLSIWAGWGHWREIWSWLKENRRLVITTEAVFLAGFAFMALVRYADPDATGTEKPMELAFINAIINSPKLPPHDPWLSGYSISYYHFGYILAAMLAKITTVSGGVAFNLTLAAVFGLSAAGAYGVLNNLLAEFGKTWKARINHLAWALLGPVFLLLVSNLEAVFEILHQAGVGWDLESGSSRFWNWVNIDSLRKPPTQPLSLMPQRFWWWWQASRVIHDIDLAGNVSGLSPIDEFPAFSFVLGDLHPHVLVIPFVMLLIGLALNIYLGGMAAEKKRFGMPYKGDVFLFSGVVLGGIAFLNTWDLPVYFVLLVGAYALRQVRLKGWDWARLTELLILAIPLGIVSLALYAPFYIGFQSQAGGILPNLVYPTRGLYLWLMFGALFVPMFFFWGWLRRQKTPGSWNWSTILVGALIGLLYLASIGLGLGLARGEAGRGLITSQGKAHFGGLLISALLHRLGFGLSLLTLALLLVVSLAYLIGSFLLSGDEAHADTPTPFVLLMILLGGVMVLAPEFVYLRDVFGARMNTIFKFYYQAWMLWSLAAAFSTVIVFTAGRKLAKALVLVVMILGLLYPVLAFPTKTNQFQPVAGYTLDASAYLEQNQPQEAAAIRWLSNAPLGVVAEAVGGQYSGYARVSTHSGQPTVLGWPGHQGQWRGGYTEVGNREADIQTLYETPLWATAQEIIQRYDIEYIYVGSLESTTYYLMAEKFEQNLYLGFEQGNVRIYVVPTSLRQ</sequence>
<feature type="transmembrane region" description="Helical" evidence="1">
    <location>
        <begin position="217"/>
        <end position="237"/>
    </location>
</feature>
<feature type="transmembrane region" description="Helical" evidence="1">
    <location>
        <begin position="569"/>
        <end position="588"/>
    </location>
</feature>
<reference evidence="3" key="1">
    <citation type="submission" date="2017-05" db="EMBL/GenBank/DDBJ databases">
        <authorList>
            <person name="Kirkegaard R."/>
            <person name="Mcilroy J S."/>
        </authorList>
    </citation>
    <scope>NUCLEOTIDE SEQUENCE [LARGE SCALE GENOMIC DNA]</scope>
</reference>
<feature type="transmembrane region" description="Helical" evidence="1">
    <location>
        <begin position="446"/>
        <end position="466"/>
    </location>
</feature>
<proteinExistence type="predicted"/>
<dbReference type="OrthoDB" id="134460at2"/>
<feature type="transmembrane region" description="Helical" evidence="1">
    <location>
        <begin position="406"/>
        <end position="426"/>
    </location>
</feature>
<feature type="transmembrane region" description="Helical" evidence="1">
    <location>
        <begin position="608"/>
        <end position="625"/>
    </location>
</feature>
<dbReference type="NCBIfam" id="TIGR03662">
    <property type="entry name" value="Chlor_Arch_YYY"/>
    <property type="match status" value="1"/>
</dbReference>
<feature type="transmembrane region" description="Helical" evidence="1">
    <location>
        <begin position="96"/>
        <end position="118"/>
    </location>
</feature>
<evidence type="ECO:0008006" key="4">
    <source>
        <dbReference type="Google" id="ProtNLM"/>
    </source>
</evidence>
<feature type="transmembrane region" description="Helical" evidence="1">
    <location>
        <begin position="39"/>
        <end position="58"/>
    </location>
</feature>
<keyword evidence="1" id="KW-0812">Transmembrane</keyword>
<dbReference type="EMBL" id="LT859958">
    <property type="protein sequence ID" value="SMX54912.1"/>
    <property type="molecule type" value="Genomic_DNA"/>
</dbReference>
<accession>A0A1Y6K5D3</accession>
<keyword evidence="1" id="KW-1133">Transmembrane helix</keyword>
<dbReference type="PANTHER" id="PTHR10790:SF51">
    <property type="entry name" value="TETRATRICOPEPTIDE REPEAT PROTEIN"/>
    <property type="match status" value="1"/>
</dbReference>
<evidence type="ECO:0000313" key="3">
    <source>
        <dbReference type="Proteomes" id="UP000195514"/>
    </source>
</evidence>
<dbReference type="PANTHER" id="PTHR10790">
    <property type="entry name" value="TPR-DOMAIN CONTAINING PROTEIN"/>
    <property type="match status" value="1"/>
</dbReference>
<feature type="transmembrane region" description="Helical" evidence="1">
    <location>
        <begin position="322"/>
        <end position="340"/>
    </location>
</feature>
<organism evidence="2 3">
    <name type="scientific">Candidatus Brevifilum fermentans</name>
    <dbReference type="NCBI Taxonomy" id="1986204"/>
    <lineage>
        <taxon>Bacteria</taxon>
        <taxon>Bacillati</taxon>
        <taxon>Chloroflexota</taxon>
        <taxon>Anaerolineae</taxon>
        <taxon>Anaerolineales</taxon>
        <taxon>Anaerolineaceae</taxon>
        <taxon>Candidatus Brevifilum</taxon>
    </lineage>
</organism>
<keyword evidence="1" id="KW-0472">Membrane</keyword>
<protein>
    <recommendedName>
        <fullName evidence="4">YYY membrane protein</fullName>
    </recommendedName>
</protein>
<gene>
    <name evidence="2" type="ORF">CFX1CAM_1847</name>
</gene>
<feature type="transmembrane region" description="Helical" evidence="1">
    <location>
        <begin position="64"/>
        <end position="84"/>
    </location>
</feature>
<dbReference type="KEGG" id="abat:CFX1CAM_1847"/>
<dbReference type="InterPro" id="IPR018746">
    <property type="entry name" value="DUF2298"/>
</dbReference>
<name>A0A1Y6K5D3_9CHLR</name>
<evidence type="ECO:0000313" key="2">
    <source>
        <dbReference type="EMBL" id="SMX54912.1"/>
    </source>
</evidence>